<evidence type="ECO:0000256" key="3">
    <source>
        <dbReference type="ARBA" id="ARBA00015087"/>
    </source>
</evidence>
<evidence type="ECO:0000313" key="14">
    <source>
        <dbReference type="Proteomes" id="UP000663870"/>
    </source>
</evidence>
<comment type="function">
    <text evidence="11">Transmembrane component of the tectonic-like complex, a complex localized at the transition zone of primary cilia and acting as a barrier that prevents diffusion of transmembrane proteins between the cilia and plasma membranes. Required for ciliogenesis and sonic hedgehog/SHH signaling.</text>
</comment>
<evidence type="ECO:0000256" key="12">
    <source>
        <dbReference type="SAM" id="Phobius"/>
    </source>
</evidence>
<dbReference type="PANTHER" id="PTHR14605:SF1">
    <property type="entry name" value="TRANSMEMBRANE PROTEIN 231"/>
    <property type="match status" value="1"/>
</dbReference>
<proteinExistence type="inferred from homology"/>
<dbReference type="Pfam" id="PF10149">
    <property type="entry name" value="TM231"/>
    <property type="match status" value="1"/>
</dbReference>
<dbReference type="AlphaFoldDB" id="A0A815A1I4"/>
<evidence type="ECO:0000256" key="5">
    <source>
        <dbReference type="ARBA" id="ARBA00022692"/>
    </source>
</evidence>
<evidence type="ECO:0000256" key="10">
    <source>
        <dbReference type="ARBA" id="ARBA00023273"/>
    </source>
</evidence>
<protein>
    <recommendedName>
        <fullName evidence="3">Transmembrane protein 231</fullName>
    </recommendedName>
</protein>
<organism evidence="13 14">
    <name type="scientific">Rotaria sordida</name>
    <dbReference type="NCBI Taxonomy" id="392033"/>
    <lineage>
        <taxon>Eukaryota</taxon>
        <taxon>Metazoa</taxon>
        <taxon>Spiralia</taxon>
        <taxon>Gnathifera</taxon>
        <taxon>Rotifera</taxon>
        <taxon>Eurotatoria</taxon>
        <taxon>Bdelloidea</taxon>
        <taxon>Philodinida</taxon>
        <taxon>Philodinidae</taxon>
        <taxon>Rotaria</taxon>
    </lineage>
</organism>
<accession>A0A815A1I4</accession>
<evidence type="ECO:0000256" key="4">
    <source>
        <dbReference type="ARBA" id="ARBA00022475"/>
    </source>
</evidence>
<dbReference type="GO" id="GO:0035869">
    <property type="term" value="C:ciliary transition zone"/>
    <property type="evidence" value="ECO:0007669"/>
    <property type="project" value="TreeGrafter"/>
</dbReference>
<feature type="transmembrane region" description="Helical" evidence="12">
    <location>
        <begin position="283"/>
        <end position="300"/>
    </location>
</feature>
<dbReference type="PANTHER" id="PTHR14605">
    <property type="entry name" value="CHST5 PROTEIN"/>
    <property type="match status" value="1"/>
</dbReference>
<keyword evidence="8 12" id="KW-0472">Membrane</keyword>
<comment type="similarity">
    <text evidence="2">Belongs to the TMEM231 family.</text>
</comment>
<evidence type="ECO:0000256" key="11">
    <source>
        <dbReference type="ARBA" id="ARBA00024803"/>
    </source>
</evidence>
<dbReference type="GO" id="GO:0032880">
    <property type="term" value="P:regulation of protein localization"/>
    <property type="evidence" value="ECO:0007669"/>
    <property type="project" value="TreeGrafter"/>
</dbReference>
<gene>
    <name evidence="13" type="ORF">JXQ802_LOCUS26993</name>
</gene>
<keyword evidence="6 12" id="KW-1133">Transmembrane helix</keyword>
<comment type="caution">
    <text evidence="13">The sequence shown here is derived from an EMBL/GenBank/DDBJ whole genome shotgun (WGS) entry which is preliminary data.</text>
</comment>
<dbReference type="GO" id="GO:0060271">
    <property type="term" value="P:cilium assembly"/>
    <property type="evidence" value="ECO:0007669"/>
    <property type="project" value="TreeGrafter"/>
</dbReference>
<name>A0A815A1I4_9BILA</name>
<keyword evidence="9" id="KW-0325">Glycoprotein</keyword>
<evidence type="ECO:0000256" key="2">
    <source>
        <dbReference type="ARBA" id="ARBA00009082"/>
    </source>
</evidence>
<dbReference type="InterPro" id="IPR019306">
    <property type="entry name" value="TMEM231"/>
</dbReference>
<reference evidence="13" key="1">
    <citation type="submission" date="2021-02" db="EMBL/GenBank/DDBJ databases">
        <authorList>
            <person name="Nowell W R."/>
        </authorList>
    </citation>
    <scope>NUCLEOTIDE SEQUENCE</scope>
</reference>
<dbReference type="Proteomes" id="UP000663870">
    <property type="component" value="Unassembled WGS sequence"/>
</dbReference>
<dbReference type="GO" id="GO:0060170">
    <property type="term" value="C:ciliary membrane"/>
    <property type="evidence" value="ECO:0007669"/>
    <property type="project" value="UniProtKB-SubCell"/>
</dbReference>
<evidence type="ECO:0000313" key="13">
    <source>
        <dbReference type="EMBL" id="CAF1251363.1"/>
    </source>
</evidence>
<evidence type="ECO:0000256" key="8">
    <source>
        <dbReference type="ARBA" id="ARBA00023136"/>
    </source>
</evidence>
<comment type="subcellular location">
    <subcellularLocation>
        <location evidence="1">Cell projection</location>
        <location evidence="1">Cilium membrane</location>
        <topology evidence="1">Multi-pass membrane protein</topology>
    </subcellularLocation>
</comment>
<evidence type="ECO:0000256" key="1">
    <source>
        <dbReference type="ARBA" id="ARBA00004272"/>
    </source>
</evidence>
<dbReference type="EMBL" id="CAJNOL010000963">
    <property type="protein sequence ID" value="CAF1251363.1"/>
    <property type="molecule type" value="Genomic_DNA"/>
</dbReference>
<evidence type="ECO:0000256" key="6">
    <source>
        <dbReference type="ARBA" id="ARBA00022989"/>
    </source>
</evidence>
<feature type="transmembrane region" description="Helical" evidence="12">
    <location>
        <begin position="20"/>
        <end position="44"/>
    </location>
</feature>
<evidence type="ECO:0000256" key="9">
    <source>
        <dbReference type="ARBA" id="ARBA00023180"/>
    </source>
</evidence>
<evidence type="ECO:0000256" key="7">
    <source>
        <dbReference type="ARBA" id="ARBA00023069"/>
    </source>
</evidence>
<keyword evidence="14" id="KW-1185">Reference proteome</keyword>
<keyword evidence="4" id="KW-1003">Cell membrane</keyword>
<keyword evidence="7" id="KW-0969">Cilium</keyword>
<keyword evidence="5 12" id="KW-0812">Transmembrane</keyword>
<keyword evidence="10" id="KW-0966">Cell projection</keyword>
<sequence>MYFFELFSHSDRFSYRTDLLSSATYVLILFTTLTLLPPFLLTYYTGDFWTKESIYSEQPRIHNQTKYILIVENNAPINNYFFQSSYLTLNRNFQERLITGNKIESLYDIDGDGLNDQFRISFDLIFSQTNILIRSINIWLIFQYELREKQRINMETMALINIIPPSTFTSNSNSNLTIYGQLIFEQQQTIKSSGNDSIYDKSIIDTISSSSVSNLNSILDEYFARKYYTSYQTQYTWITPRITSNNNNNNNNNNILTVNVLVNIGRQAIRFTPGFWQEFKWGWIQYICVLIPFIIIFNRLKLFVFSNNLVRTLVPLSYHRHQA</sequence>